<dbReference type="RefSeq" id="WP_072833862.1">
    <property type="nucleotide sequence ID" value="NZ_FQUU01000002.1"/>
</dbReference>
<evidence type="ECO:0000313" key="1">
    <source>
        <dbReference type="EMBL" id="SHE58263.1"/>
    </source>
</evidence>
<dbReference type="OrthoDB" id="666099at2"/>
<proteinExistence type="predicted"/>
<sequence>MVKVGDLKAGDIVHVLHDGDERIGSVVEINRMDNLACIDNGVQEFWYPPEEIVPVPLTEAHLMNTLGFEKEENEEGVKYKRGPFRILVHDPGNYTNMDVWYREDHRHFNHPIYLHELQNHYLAMTKVPLERAQID</sequence>
<keyword evidence="2" id="KW-1185">Reference proteome</keyword>
<protein>
    <submittedName>
        <fullName evidence="1">Uncharacterized protein</fullName>
    </submittedName>
</protein>
<dbReference type="EMBL" id="FQUU01000002">
    <property type="protein sequence ID" value="SHE58263.1"/>
    <property type="molecule type" value="Genomic_DNA"/>
</dbReference>
<name>A0A1M4UNU7_9BACT</name>
<dbReference type="STRING" id="1121884.SAMN02745131_00721"/>
<accession>A0A1M4UNU7</accession>
<evidence type="ECO:0000313" key="2">
    <source>
        <dbReference type="Proteomes" id="UP000184048"/>
    </source>
</evidence>
<dbReference type="Proteomes" id="UP000184048">
    <property type="component" value="Unassembled WGS sequence"/>
</dbReference>
<reference evidence="1 2" key="1">
    <citation type="submission" date="2016-11" db="EMBL/GenBank/DDBJ databases">
        <authorList>
            <person name="Jaros S."/>
            <person name="Januszkiewicz K."/>
            <person name="Wedrychowicz H."/>
        </authorList>
    </citation>
    <scope>NUCLEOTIDE SEQUENCE [LARGE SCALE GENOMIC DNA]</scope>
    <source>
        <strain evidence="1 2">DSM 18119</strain>
    </source>
</reference>
<organism evidence="1 2">
    <name type="scientific">Flavisolibacter ginsengisoli DSM 18119</name>
    <dbReference type="NCBI Taxonomy" id="1121884"/>
    <lineage>
        <taxon>Bacteria</taxon>
        <taxon>Pseudomonadati</taxon>
        <taxon>Bacteroidota</taxon>
        <taxon>Chitinophagia</taxon>
        <taxon>Chitinophagales</taxon>
        <taxon>Chitinophagaceae</taxon>
        <taxon>Flavisolibacter</taxon>
    </lineage>
</organism>
<dbReference type="AlphaFoldDB" id="A0A1M4UNU7"/>
<gene>
    <name evidence="1" type="ORF">SAMN02745131_00721</name>
</gene>